<evidence type="ECO:0000256" key="3">
    <source>
        <dbReference type="ARBA" id="ARBA00022833"/>
    </source>
</evidence>
<keyword evidence="1" id="KW-0479">Metal-binding</keyword>
<dbReference type="GeneID" id="104751609"/>
<dbReference type="InterPro" id="IPR006564">
    <property type="entry name" value="Znf_PMZ"/>
</dbReference>
<keyword evidence="3" id="KW-0862">Zinc</keyword>
<evidence type="ECO:0000313" key="8">
    <source>
        <dbReference type="RefSeq" id="XP_010471894.1"/>
    </source>
</evidence>
<evidence type="ECO:0000259" key="6">
    <source>
        <dbReference type="PROSITE" id="PS50966"/>
    </source>
</evidence>
<dbReference type="PANTHER" id="PTHR31973">
    <property type="entry name" value="POLYPROTEIN, PUTATIVE-RELATED"/>
    <property type="match status" value="1"/>
</dbReference>
<keyword evidence="2 4" id="KW-0863">Zinc-finger</keyword>
<evidence type="ECO:0000256" key="4">
    <source>
        <dbReference type="PROSITE-ProRule" id="PRU00325"/>
    </source>
</evidence>
<feature type="region of interest" description="Disordered" evidence="5">
    <location>
        <begin position="1"/>
        <end position="28"/>
    </location>
</feature>
<dbReference type="Proteomes" id="UP000694864">
    <property type="component" value="Chromosome 2"/>
</dbReference>
<reference evidence="8" key="2">
    <citation type="submission" date="2025-08" db="UniProtKB">
        <authorList>
            <consortium name="RefSeq"/>
        </authorList>
    </citation>
    <scope>IDENTIFICATION</scope>
    <source>
        <tissue evidence="8">Leaf</tissue>
    </source>
</reference>
<dbReference type="Pfam" id="PF04434">
    <property type="entry name" value="SWIM"/>
    <property type="match status" value="1"/>
</dbReference>
<dbReference type="RefSeq" id="XP_010471894.1">
    <property type="nucleotide sequence ID" value="XM_010473592.1"/>
</dbReference>
<gene>
    <name evidence="8" type="primary">LOC104751609</name>
</gene>
<reference evidence="7" key="1">
    <citation type="journal article" date="2014" name="Nat. Commun.">
        <title>The emerging biofuel crop Camelina sativa retains a highly undifferentiated hexaploid genome structure.</title>
        <authorList>
            <person name="Kagale S."/>
            <person name="Koh C."/>
            <person name="Nixon J."/>
            <person name="Bollina V."/>
            <person name="Clarke W.E."/>
            <person name="Tuteja R."/>
            <person name="Spillane C."/>
            <person name="Robinson S.J."/>
            <person name="Links M.G."/>
            <person name="Clarke C."/>
            <person name="Higgins E.E."/>
            <person name="Huebert T."/>
            <person name="Sharpe A.G."/>
            <person name="Parkin I.A."/>
        </authorList>
    </citation>
    <scope>NUCLEOTIDE SEQUENCE [LARGE SCALE GENOMIC DNA]</scope>
    <source>
        <strain evidence="7">cv. DH55</strain>
    </source>
</reference>
<evidence type="ECO:0000256" key="5">
    <source>
        <dbReference type="SAM" id="MobiDB-lite"/>
    </source>
</evidence>
<organism evidence="7 8">
    <name type="scientific">Camelina sativa</name>
    <name type="common">False flax</name>
    <name type="synonym">Myagrum sativum</name>
    <dbReference type="NCBI Taxonomy" id="90675"/>
    <lineage>
        <taxon>Eukaryota</taxon>
        <taxon>Viridiplantae</taxon>
        <taxon>Streptophyta</taxon>
        <taxon>Embryophyta</taxon>
        <taxon>Tracheophyta</taxon>
        <taxon>Spermatophyta</taxon>
        <taxon>Magnoliopsida</taxon>
        <taxon>eudicotyledons</taxon>
        <taxon>Gunneridae</taxon>
        <taxon>Pentapetalae</taxon>
        <taxon>rosids</taxon>
        <taxon>malvids</taxon>
        <taxon>Brassicales</taxon>
        <taxon>Brassicaceae</taxon>
        <taxon>Camelineae</taxon>
        <taxon>Camelina</taxon>
    </lineage>
</organism>
<proteinExistence type="predicted"/>
<dbReference type="PANTHER" id="PTHR31973:SF195">
    <property type="entry name" value="MUDR FAMILY TRANSPOSASE"/>
    <property type="match status" value="1"/>
</dbReference>
<evidence type="ECO:0000256" key="2">
    <source>
        <dbReference type="ARBA" id="ARBA00022771"/>
    </source>
</evidence>
<name>A0ABM0WJA5_CAMSA</name>
<feature type="compositionally biased region" description="Basic residues" evidence="5">
    <location>
        <begin position="523"/>
        <end position="534"/>
    </location>
</feature>
<feature type="domain" description="SWIM-type" evidence="6">
    <location>
        <begin position="419"/>
        <end position="451"/>
    </location>
</feature>
<keyword evidence="7" id="KW-1185">Reference proteome</keyword>
<dbReference type="InterPro" id="IPR007527">
    <property type="entry name" value="Znf_SWIM"/>
</dbReference>
<accession>A0ABM0WJA5</accession>
<protein>
    <submittedName>
        <fullName evidence="8">Uncharacterized protein LOC104751609</fullName>
    </submittedName>
</protein>
<dbReference type="PROSITE" id="PS50966">
    <property type="entry name" value="ZF_SWIM"/>
    <property type="match status" value="1"/>
</dbReference>
<dbReference type="SMART" id="SM00575">
    <property type="entry name" value="ZnF_PMZ"/>
    <property type="match status" value="1"/>
</dbReference>
<feature type="region of interest" description="Disordered" evidence="5">
    <location>
        <begin position="511"/>
        <end position="534"/>
    </location>
</feature>
<evidence type="ECO:0000313" key="7">
    <source>
        <dbReference type="Proteomes" id="UP000694864"/>
    </source>
</evidence>
<evidence type="ECO:0000256" key="1">
    <source>
        <dbReference type="ARBA" id="ARBA00022723"/>
    </source>
</evidence>
<sequence>MDGGKCNCGDGGKSGTAQKDSNMKNPGPTISLIENDSEQMIFSSEWLDEQSDRSGIIEYKCKTYCVWTVKAAKTNNNGFKIKEYIGPHSCKPANVSSDFLAGELKGLIKGQPSLSVAELNMWVKEEFGCTVSCTNMRDAKKKAFNAILRDLDNSFNRFPKFMAALSSSNKMCFGRFNSQLLVAAGFDAENRFFPLAFAITTQESLSADTWRWFFACIRDKVTQREGLCLITSLSPDIVEVVNEPECLWAQHRFCLRHLCLKFYDVFHNNLMTELVYKAGSTRDKSSFEYYLKKIEKMDPEARKWLEKMPLYLWALAYDDGGIRFGIMTTNTIFKTYGFIDNLRIITCIFLIFDHLAELFKSRHGRPADSPNGIDQYAKHVMTNLEEYKVASQTHDVLPLEHTGERFQVTEMMQVGEKRFVVHFSNRVCTCGIWQLCKYPCSHVIAVCRRMNSDHLQYINDYYNTESSLRGYAAAFNPLPGVSDWPEASEVPRLLPPGTLPPSVVCPVTTELSRNDTSTSKLVVGRKRSNGKKQA</sequence>
<feature type="compositionally biased region" description="Polar residues" evidence="5">
    <location>
        <begin position="511"/>
        <end position="520"/>
    </location>
</feature>